<proteinExistence type="predicted"/>
<dbReference type="GO" id="GO:0007096">
    <property type="term" value="P:regulation of exit from mitosis"/>
    <property type="evidence" value="ECO:0007669"/>
    <property type="project" value="InterPro"/>
</dbReference>
<dbReference type="InterPro" id="IPR009511">
    <property type="entry name" value="MAD1/Cdc20-bound-Mad2-bd"/>
</dbReference>
<keyword evidence="2" id="KW-1185">Reference proteome</keyword>
<dbReference type="Proteomes" id="UP000092462">
    <property type="component" value="Unassembled WGS sequence"/>
</dbReference>
<dbReference type="EMBL" id="AJVK01013169">
    <property type="status" value="NOT_ANNOTATED_CDS"/>
    <property type="molecule type" value="Genomic_DNA"/>
</dbReference>
<evidence type="ECO:0000313" key="2">
    <source>
        <dbReference type="Proteomes" id="UP000092462"/>
    </source>
</evidence>
<protein>
    <submittedName>
        <fullName evidence="1">Uncharacterized protein</fullName>
    </submittedName>
</protein>
<name>A0A1B0DA30_PHLPP</name>
<evidence type="ECO:0000313" key="1">
    <source>
        <dbReference type="EnsemblMetazoa" id="PPAI004535-PA"/>
    </source>
</evidence>
<dbReference type="InterPro" id="IPR053729">
    <property type="entry name" value="MAD2L1BP_domain_sf"/>
</dbReference>
<dbReference type="PANTHER" id="PTHR15681">
    <property type="entry name" value="MAD2L1-BINDING PROTEIN"/>
    <property type="match status" value="1"/>
</dbReference>
<dbReference type="VEuPathDB" id="VectorBase:PPAI004535"/>
<dbReference type="AlphaFoldDB" id="A0A1B0DA30"/>
<organism evidence="1 2">
    <name type="scientific">Phlebotomus papatasi</name>
    <name type="common">Sandfly</name>
    <dbReference type="NCBI Taxonomy" id="29031"/>
    <lineage>
        <taxon>Eukaryota</taxon>
        <taxon>Metazoa</taxon>
        <taxon>Ecdysozoa</taxon>
        <taxon>Arthropoda</taxon>
        <taxon>Hexapoda</taxon>
        <taxon>Insecta</taxon>
        <taxon>Pterygota</taxon>
        <taxon>Neoptera</taxon>
        <taxon>Endopterygota</taxon>
        <taxon>Diptera</taxon>
        <taxon>Nematocera</taxon>
        <taxon>Psychodoidea</taxon>
        <taxon>Psychodidae</taxon>
        <taxon>Phlebotomus</taxon>
        <taxon>Phlebotomus</taxon>
    </lineage>
</organism>
<dbReference type="VEuPathDB" id="VectorBase:PPAPM1_006644"/>
<reference evidence="1" key="1">
    <citation type="submission" date="2022-08" db="UniProtKB">
        <authorList>
            <consortium name="EnsemblMetazoa"/>
        </authorList>
    </citation>
    <scope>IDENTIFICATION</scope>
    <source>
        <strain evidence="1">Israel</strain>
    </source>
</reference>
<dbReference type="PANTHER" id="PTHR15681:SF1">
    <property type="entry name" value="MAD2L1-BINDING PROTEIN"/>
    <property type="match status" value="1"/>
</dbReference>
<accession>A0A1B0DA30</accession>
<dbReference type="Gene3D" id="3.30.900.20">
    <property type="match status" value="1"/>
</dbReference>
<dbReference type="EnsemblMetazoa" id="PPAI004535-RA">
    <property type="protein sequence ID" value="PPAI004535-PA"/>
    <property type="gene ID" value="PPAI004535"/>
</dbReference>
<sequence>MSAKKTKNVEVSVNVADEVLTLNRASAIFSSLVKILAVQRNQIPFSYQTFSLLVNRVRRDDEDASKEGSWKAFQVEKQRDLAKNTVQDYEKFLKMIQIGFENSVQEAVILFGATIFTPKEIWHVEFPKDMKTNFWSTRNSQQAVDQIVSAIGFHKQLWESFSRQLLPTNMYLMLKIDESKTISQGFLEMFTKNEDFTIPGRCPVSKITIQNNLSESAMGNRFLDLSFLGDVLHRSPEKKTENCQWYECDVSVKGFKDVLVKGKSIWNL</sequence>
<dbReference type="GO" id="GO:0005634">
    <property type="term" value="C:nucleus"/>
    <property type="evidence" value="ECO:0007669"/>
    <property type="project" value="InterPro"/>
</dbReference>